<dbReference type="InterPro" id="IPR027417">
    <property type="entry name" value="P-loop_NTPase"/>
</dbReference>
<dbReference type="InterPro" id="IPR027032">
    <property type="entry name" value="Twinkle-like"/>
</dbReference>
<gene>
    <name evidence="2" type="ORF">KI387_023895</name>
</gene>
<evidence type="ECO:0000259" key="1">
    <source>
        <dbReference type="PROSITE" id="PS51199"/>
    </source>
</evidence>
<organism evidence="2 3">
    <name type="scientific">Taxus chinensis</name>
    <name type="common">Chinese yew</name>
    <name type="synonym">Taxus wallichiana var. chinensis</name>
    <dbReference type="NCBI Taxonomy" id="29808"/>
    <lineage>
        <taxon>Eukaryota</taxon>
        <taxon>Viridiplantae</taxon>
        <taxon>Streptophyta</taxon>
        <taxon>Embryophyta</taxon>
        <taxon>Tracheophyta</taxon>
        <taxon>Spermatophyta</taxon>
        <taxon>Pinopsida</taxon>
        <taxon>Pinidae</taxon>
        <taxon>Conifers II</taxon>
        <taxon>Cupressales</taxon>
        <taxon>Taxaceae</taxon>
        <taxon>Taxus</taxon>
    </lineage>
</organism>
<dbReference type="EMBL" id="JAHRHJ020000005">
    <property type="protein sequence ID" value="KAH9315268.1"/>
    <property type="molecule type" value="Genomic_DNA"/>
</dbReference>
<evidence type="ECO:0000313" key="2">
    <source>
        <dbReference type="EMBL" id="KAH9315268.1"/>
    </source>
</evidence>
<dbReference type="Gene3D" id="3.40.50.300">
    <property type="entry name" value="P-loop containing nucleotide triphosphate hydrolases"/>
    <property type="match status" value="1"/>
</dbReference>
<dbReference type="InterPro" id="IPR007694">
    <property type="entry name" value="DNA_helicase_DnaB-like_C"/>
</dbReference>
<evidence type="ECO:0000313" key="3">
    <source>
        <dbReference type="Proteomes" id="UP000824469"/>
    </source>
</evidence>
<dbReference type="PROSITE" id="PS51199">
    <property type="entry name" value="SF4_HELICASE"/>
    <property type="match status" value="1"/>
</dbReference>
<dbReference type="AlphaFoldDB" id="A0AA38G552"/>
<dbReference type="GO" id="GO:0043139">
    <property type="term" value="F:5'-3' DNA helicase activity"/>
    <property type="evidence" value="ECO:0007669"/>
    <property type="project" value="InterPro"/>
</dbReference>
<feature type="non-terminal residue" evidence="2">
    <location>
        <position position="120"/>
    </location>
</feature>
<dbReference type="PANTHER" id="PTHR12873:SF0">
    <property type="entry name" value="TWINKLE MTDNA HELICASE"/>
    <property type="match status" value="1"/>
</dbReference>
<dbReference type="SUPFAM" id="SSF52540">
    <property type="entry name" value="P-loop containing nucleoside triphosphate hydrolases"/>
    <property type="match status" value="1"/>
</dbReference>
<dbReference type="GO" id="GO:0005524">
    <property type="term" value="F:ATP binding"/>
    <property type="evidence" value="ECO:0007669"/>
    <property type="project" value="InterPro"/>
</dbReference>
<proteinExistence type="predicted"/>
<dbReference type="Proteomes" id="UP000824469">
    <property type="component" value="Unassembled WGS sequence"/>
</dbReference>
<protein>
    <recommendedName>
        <fullName evidence="1">SF4 helicase domain-containing protein</fullName>
    </recommendedName>
</protein>
<dbReference type="OMA" id="CKTETEY"/>
<keyword evidence="3" id="KW-1185">Reference proteome</keyword>
<reference evidence="2 3" key="1">
    <citation type="journal article" date="2021" name="Nat. Plants">
        <title>The Taxus genome provides insights into paclitaxel biosynthesis.</title>
        <authorList>
            <person name="Xiong X."/>
            <person name="Gou J."/>
            <person name="Liao Q."/>
            <person name="Li Y."/>
            <person name="Zhou Q."/>
            <person name="Bi G."/>
            <person name="Li C."/>
            <person name="Du R."/>
            <person name="Wang X."/>
            <person name="Sun T."/>
            <person name="Guo L."/>
            <person name="Liang H."/>
            <person name="Lu P."/>
            <person name="Wu Y."/>
            <person name="Zhang Z."/>
            <person name="Ro D.K."/>
            <person name="Shang Y."/>
            <person name="Huang S."/>
            <person name="Yan J."/>
        </authorList>
    </citation>
    <scope>NUCLEOTIDE SEQUENCE [LARGE SCALE GENOMIC DNA]</scope>
    <source>
        <strain evidence="2">Ta-2019</strain>
    </source>
</reference>
<dbReference type="GO" id="GO:0006260">
    <property type="term" value="P:DNA replication"/>
    <property type="evidence" value="ECO:0007669"/>
    <property type="project" value="InterPro"/>
</dbReference>
<dbReference type="PANTHER" id="PTHR12873">
    <property type="entry name" value="T7-LIKE MITOCHONDRIAL DNA HELICASE"/>
    <property type="match status" value="1"/>
</dbReference>
<comment type="caution">
    <text evidence="2">The sequence shown here is derived from an EMBL/GenBank/DDBJ whole genome shotgun (WGS) entry which is preliminary data.</text>
</comment>
<dbReference type="GO" id="GO:0003697">
    <property type="term" value="F:single-stranded DNA binding"/>
    <property type="evidence" value="ECO:0007669"/>
    <property type="project" value="InterPro"/>
</dbReference>
<accession>A0AA38G552</accession>
<sequence>VFFRSMDPVTVIFCHANSFCKTETEYVCQMITMVKRFAQHHNCHVWFVVHPRQLHNWNGGPPGIYEISGSAHFINKCDNAIVIHRNRDPDSGPLDQVQVLVRKVRNKLAGKLGEACLSYN</sequence>
<feature type="non-terminal residue" evidence="2">
    <location>
        <position position="1"/>
    </location>
</feature>
<name>A0AA38G552_TAXCH</name>
<feature type="domain" description="SF4 helicase" evidence="1">
    <location>
        <begin position="1"/>
        <end position="120"/>
    </location>
</feature>